<keyword evidence="8" id="KW-1185">Reference proteome</keyword>
<feature type="compositionally biased region" description="Basic and acidic residues" evidence="4">
    <location>
        <begin position="552"/>
        <end position="565"/>
    </location>
</feature>
<dbReference type="InterPro" id="IPR046955">
    <property type="entry name" value="PHR1-like"/>
</dbReference>
<dbReference type="PANTHER" id="PTHR31499">
    <property type="entry name" value="MYB FAMILY TRANSCRIPTION FACTOR PHL11"/>
    <property type="match status" value="1"/>
</dbReference>
<feature type="non-terminal residue" evidence="7">
    <location>
        <position position="1"/>
    </location>
</feature>
<evidence type="ECO:0000313" key="7">
    <source>
        <dbReference type="EMBL" id="URD91087.1"/>
    </source>
</evidence>
<name>A0A9E7F9G4_9LILI</name>
<organism evidence="7 8">
    <name type="scientific">Musa troglodytarum</name>
    <name type="common">fe'i banana</name>
    <dbReference type="NCBI Taxonomy" id="320322"/>
    <lineage>
        <taxon>Eukaryota</taxon>
        <taxon>Viridiplantae</taxon>
        <taxon>Streptophyta</taxon>
        <taxon>Embryophyta</taxon>
        <taxon>Tracheophyta</taxon>
        <taxon>Spermatophyta</taxon>
        <taxon>Magnoliopsida</taxon>
        <taxon>Liliopsida</taxon>
        <taxon>Zingiberales</taxon>
        <taxon>Musaceae</taxon>
        <taxon>Musa</taxon>
    </lineage>
</organism>
<evidence type="ECO:0000256" key="2">
    <source>
        <dbReference type="ARBA" id="ARBA00023163"/>
    </source>
</evidence>
<dbReference type="FunFam" id="1.10.10.60:FF:000002">
    <property type="entry name" value="Myb family transcription factor"/>
    <property type="match status" value="1"/>
</dbReference>
<dbReference type="GO" id="GO:0003700">
    <property type="term" value="F:DNA-binding transcription factor activity"/>
    <property type="evidence" value="ECO:0007669"/>
    <property type="project" value="InterPro"/>
</dbReference>
<evidence type="ECO:0000259" key="6">
    <source>
        <dbReference type="Pfam" id="PF14379"/>
    </source>
</evidence>
<evidence type="ECO:0000256" key="1">
    <source>
        <dbReference type="ARBA" id="ARBA00023015"/>
    </source>
</evidence>
<dbReference type="Proteomes" id="UP001055439">
    <property type="component" value="Chromosome 2"/>
</dbReference>
<dbReference type="SUPFAM" id="SSF46689">
    <property type="entry name" value="Homeodomain-like"/>
    <property type="match status" value="1"/>
</dbReference>
<dbReference type="InterPro" id="IPR001005">
    <property type="entry name" value="SANT/Myb"/>
</dbReference>
<dbReference type="InterPro" id="IPR009057">
    <property type="entry name" value="Homeodomain-like_sf"/>
</dbReference>
<feature type="region of interest" description="Disordered" evidence="4">
    <location>
        <begin position="426"/>
        <end position="447"/>
    </location>
</feature>
<dbReference type="Pfam" id="PF00249">
    <property type="entry name" value="Myb_DNA-binding"/>
    <property type="match status" value="1"/>
</dbReference>
<dbReference type="InterPro" id="IPR025756">
    <property type="entry name" value="Myb_CC_LHEQLE"/>
</dbReference>
<dbReference type="InterPro" id="IPR006447">
    <property type="entry name" value="Myb_dom_plants"/>
</dbReference>
<keyword evidence="1" id="KW-0805">Transcription regulation</keyword>
<keyword evidence="2" id="KW-0804">Transcription</keyword>
<dbReference type="NCBIfam" id="TIGR01557">
    <property type="entry name" value="myb_SHAQKYF"/>
    <property type="match status" value="1"/>
</dbReference>
<feature type="compositionally biased region" description="Basic and acidic residues" evidence="4">
    <location>
        <begin position="429"/>
        <end position="444"/>
    </location>
</feature>
<dbReference type="PANTHER" id="PTHR31499:SF80">
    <property type="entry name" value="HTH MYB-TYPE DOMAIN-CONTAINING PROTEIN"/>
    <property type="match status" value="1"/>
</dbReference>
<accession>A0A9E7F9G4</accession>
<sequence>FGNGDGVGGLLLRFEPSFTRVLRPLQFALLALPVGSTAASENSQREFDSVSPPVLFIDFPFWSDSAVARQTFLGLLAFTIRLSRGQPRFCFLVPSCSALSESIEGGAVEGLFVSTVNGLLAMYTWKEMETRSAVPVGKLNMEQLGDARSFGVMSSSLPVRPNTSGEKFPKIPDSQLLLMDREIRSNPLPSDYTPFVSDGGNIRPLFSSPSGLSSDLHFSSSLPHEWPIDGTPFANQLLNAGVSLSSTYSSNTGIFQVPNNNLPKDPTAATWCPDTVQGTGDSKINDSLIVVSNDLSKQNEWWSDIMNVDWKDLLNDTTITESQSKVVYPAAQSSLNISMHQLQIHQSVPCHSGEVCSITSPMSATTSTAAKPPRMRWTPELHERFIDAVNQLGGGEKATPKGVLNIMKVEGLTICHVKSHLQKYRTARHRPDSSEGMSEKRIAQSEELPSLNLKTGIDFTKALKLQMEVQKCLHEQLEIQRSMQLRIEEQARRLQIMIEKQRKSTMEKQHASSTPLEPTTHSTAEIELPEAGNSSSSIQRTEDSRQVGNKWKMPELETSNEKETDAITGCPSTSKHIRVSNEDA</sequence>
<evidence type="ECO:0000256" key="4">
    <source>
        <dbReference type="SAM" id="MobiDB-lite"/>
    </source>
</evidence>
<gene>
    <name evidence="7" type="ORF">MUK42_27391</name>
</gene>
<dbReference type="Gene3D" id="1.10.10.60">
    <property type="entry name" value="Homeodomain-like"/>
    <property type="match status" value="1"/>
</dbReference>
<keyword evidence="3" id="KW-0539">Nucleus</keyword>
<dbReference type="GO" id="GO:0003677">
    <property type="term" value="F:DNA binding"/>
    <property type="evidence" value="ECO:0007669"/>
    <property type="project" value="UniProtKB-KW"/>
</dbReference>
<dbReference type="AlphaFoldDB" id="A0A9E7F9G4"/>
<dbReference type="OrthoDB" id="770761at2759"/>
<proteinExistence type="predicted"/>
<evidence type="ECO:0000313" key="8">
    <source>
        <dbReference type="Proteomes" id="UP001055439"/>
    </source>
</evidence>
<evidence type="ECO:0000259" key="5">
    <source>
        <dbReference type="Pfam" id="PF00249"/>
    </source>
</evidence>
<feature type="domain" description="Myb-like" evidence="5">
    <location>
        <begin position="374"/>
        <end position="425"/>
    </location>
</feature>
<feature type="region of interest" description="Disordered" evidence="4">
    <location>
        <begin position="501"/>
        <end position="584"/>
    </location>
</feature>
<feature type="domain" description="MYB-CC type transcription factor LHEQLE-containing" evidence="6">
    <location>
        <begin position="458"/>
        <end position="503"/>
    </location>
</feature>
<feature type="compositionally biased region" description="Polar residues" evidence="4">
    <location>
        <begin position="511"/>
        <end position="523"/>
    </location>
</feature>
<evidence type="ECO:0000256" key="3">
    <source>
        <dbReference type="ARBA" id="ARBA00023242"/>
    </source>
</evidence>
<reference evidence="7" key="1">
    <citation type="submission" date="2022-05" db="EMBL/GenBank/DDBJ databases">
        <title>The Musa troglodytarum L. genome provides insights into the mechanism of non-climacteric behaviour and enrichment of carotenoids.</title>
        <authorList>
            <person name="Wang J."/>
        </authorList>
    </citation>
    <scope>NUCLEOTIDE SEQUENCE</scope>
    <source>
        <tissue evidence="7">Leaf</tissue>
    </source>
</reference>
<dbReference type="Pfam" id="PF14379">
    <property type="entry name" value="Myb_CC_LHEQLE"/>
    <property type="match status" value="1"/>
</dbReference>
<dbReference type="EMBL" id="CP097504">
    <property type="protein sequence ID" value="URD91087.1"/>
    <property type="molecule type" value="Genomic_DNA"/>
</dbReference>
<feature type="compositionally biased region" description="Basic and acidic residues" evidence="4">
    <location>
        <begin position="501"/>
        <end position="510"/>
    </location>
</feature>
<keyword evidence="7" id="KW-0238">DNA-binding</keyword>
<protein>
    <submittedName>
        <fullName evidence="7">Myb-like DNA-binding domain containing protein</fullName>
    </submittedName>
</protein>